<accession>A0A8H6HG82</accession>
<dbReference type="Proteomes" id="UP000521943">
    <property type="component" value="Unassembled WGS sequence"/>
</dbReference>
<feature type="region of interest" description="Disordered" evidence="1">
    <location>
        <begin position="493"/>
        <end position="924"/>
    </location>
</feature>
<gene>
    <name evidence="2" type="ORF">DFP72DRAFT_856639</name>
</gene>
<reference evidence="2 3" key="1">
    <citation type="submission" date="2020-07" db="EMBL/GenBank/DDBJ databases">
        <title>Comparative genomics of pyrophilous fungi reveals a link between fire events and developmental genes.</title>
        <authorList>
            <consortium name="DOE Joint Genome Institute"/>
            <person name="Steindorff A.S."/>
            <person name="Carver A."/>
            <person name="Calhoun S."/>
            <person name="Stillman K."/>
            <person name="Liu H."/>
            <person name="Lipzen A."/>
            <person name="Pangilinan J."/>
            <person name="Labutti K."/>
            <person name="Bruns T.D."/>
            <person name="Grigoriev I.V."/>
        </authorList>
    </citation>
    <scope>NUCLEOTIDE SEQUENCE [LARGE SCALE GENOMIC DNA]</scope>
    <source>
        <strain evidence="2 3">CBS 144469</strain>
    </source>
</reference>
<feature type="compositionally biased region" description="Basic and acidic residues" evidence="1">
    <location>
        <begin position="648"/>
        <end position="661"/>
    </location>
</feature>
<feature type="compositionally biased region" description="Low complexity" evidence="1">
    <location>
        <begin position="18"/>
        <end position="51"/>
    </location>
</feature>
<feature type="compositionally biased region" description="Basic and acidic residues" evidence="1">
    <location>
        <begin position="563"/>
        <end position="574"/>
    </location>
</feature>
<feature type="compositionally biased region" description="Low complexity" evidence="1">
    <location>
        <begin position="772"/>
        <end position="787"/>
    </location>
</feature>
<keyword evidence="3" id="KW-1185">Reference proteome</keyword>
<evidence type="ECO:0000313" key="3">
    <source>
        <dbReference type="Proteomes" id="UP000521943"/>
    </source>
</evidence>
<name>A0A8H6HG82_9AGAR</name>
<dbReference type="EMBL" id="JACGCI010000108">
    <property type="protein sequence ID" value="KAF6745253.1"/>
    <property type="molecule type" value="Genomic_DNA"/>
</dbReference>
<sequence>MTKTSNTDVSTSEEELVSRSGGSVSSGEKNDNSEASSEGEGSGNAESGEGANDTDQSVEEEEEGEGEEHQVEHEEEDGDVQAENGEFMTLSPEDQTILHEHLAIYRVSAKAKRPSVAQNCAKLITSRWREANQALSKRESKALPHVLKDWFDAQTPRTTVKGAVGKVWNTRGVLQVELAEEIKEVRDKMTKKWERSAEGRKATKSERANKQIGFYGNATTEILEALPEEERRRYEKMAREWTLEGPSMEEQQRSSKNFMKDADAFAIRCYSRMNVRLFMFASYLDERGDLVSMPMDFTQVVGETSFTARYKQLIETSELTAAWDKWSKKELTSSHRQTTRATGEHIRPASKALLVLQKNLYSEPILPDPREVPLGIRPKDHLTRLFRTFMVMSYAVAMGTADDGTRAVVPWSKLTADPKSFIAEEHLPSKYHEHMKLDPLTWRLTTLRSLLTFWWDRQADFSRRRVVDKPAFEFHSYWDPTLKKSVPRVPRVQYIDPEPSGEEGGQESPRPRKQQPKKSHHRTGKVQVQSQKGRRRGGAAGGKSSKSNAGKANGSKAGGSKAEGSKSKAAKADGSKAGGSKAQGSKSKAEGSKSKAGKEGGSKAEGSKSKAGKEGGSKAGKEGGSKAEGSKSKVGKADGSKAGGSKVEGSKSKTAKADGSKSKLGKGGLKAEGSKVKVGKAKAPKEEESKSKSSRTKGGKPEASGDRGRSRAQDRSPSRSCSPQRGRSRSILRGPNTDRPRRRTQSVTWAPSDSHESGSRGRGRSPSRRGRSPSGSRGSRQPSSAPSDQDDGNRSGDGSRDSSVKGKQRAIVEDEARWAEEEELEALRMQDADTDLDHDMEEETHVAIPTPTHNISLRLPPLSPSRRYQPAPPHVPTRNSPSKPRNPAPSISSQRSPNKPVSSVFPPHPGLERGRQSKSPRKRR</sequence>
<evidence type="ECO:0000313" key="2">
    <source>
        <dbReference type="EMBL" id="KAF6745253.1"/>
    </source>
</evidence>
<feature type="compositionally biased region" description="Acidic residues" evidence="1">
    <location>
        <begin position="56"/>
        <end position="66"/>
    </location>
</feature>
<feature type="compositionally biased region" description="Polar residues" evidence="1">
    <location>
        <begin position="1"/>
        <end position="10"/>
    </location>
</feature>
<feature type="compositionally biased region" description="Basic and acidic residues" evidence="1">
    <location>
        <begin position="699"/>
        <end position="717"/>
    </location>
</feature>
<feature type="compositionally biased region" description="Basic and acidic residues" evidence="1">
    <location>
        <begin position="791"/>
        <end position="837"/>
    </location>
</feature>
<feature type="compositionally biased region" description="Basic and acidic residues" evidence="1">
    <location>
        <begin position="587"/>
        <end position="639"/>
    </location>
</feature>
<dbReference type="OrthoDB" id="3002782at2759"/>
<feature type="compositionally biased region" description="Basic residues" evidence="1">
    <location>
        <begin position="761"/>
        <end position="771"/>
    </location>
</feature>
<feature type="compositionally biased region" description="Low complexity" evidence="1">
    <location>
        <begin position="856"/>
        <end position="867"/>
    </location>
</feature>
<dbReference type="AlphaFoldDB" id="A0A8H6HG82"/>
<evidence type="ECO:0000256" key="1">
    <source>
        <dbReference type="SAM" id="MobiDB-lite"/>
    </source>
</evidence>
<comment type="caution">
    <text evidence="2">The sequence shown here is derived from an EMBL/GenBank/DDBJ whole genome shotgun (WGS) entry which is preliminary data.</text>
</comment>
<feature type="region of interest" description="Disordered" evidence="1">
    <location>
        <begin position="1"/>
        <end position="79"/>
    </location>
</feature>
<organism evidence="2 3">
    <name type="scientific">Ephemerocybe angulata</name>
    <dbReference type="NCBI Taxonomy" id="980116"/>
    <lineage>
        <taxon>Eukaryota</taxon>
        <taxon>Fungi</taxon>
        <taxon>Dikarya</taxon>
        <taxon>Basidiomycota</taxon>
        <taxon>Agaricomycotina</taxon>
        <taxon>Agaricomycetes</taxon>
        <taxon>Agaricomycetidae</taxon>
        <taxon>Agaricales</taxon>
        <taxon>Agaricineae</taxon>
        <taxon>Psathyrellaceae</taxon>
        <taxon>Ephemerocybe</taxon>
    </lineage>
</organism>
<feature type="compositionally biased region" description="Basic residues" evidence="1">
    <location>
        <begin position="511"/>
        <end position="524"/>
    </location>
</feature>
<feature type="compositionally biased region" description="Polar residues" evidence="1">
    <location>
        <begin position="877"/>
        <end position="901"/>
    </location>
</feature>
<protein>
    <submittedName>
        <fullName evidence="2">Uncharacterized protein</fullName>
    </submittedName>
</protein>
<proteinExistence type="predicted"/>
<feature type="compositionally biased region" description="Low complexity" evidence="1">
    <location>
        <begin position="542"/>
        <end position="562"/>
    </location>
</feature>